<name>A0A1R3KTI0_9ROSI</name>
<dbReference type="Proteomes" id="UP000187203">
    <property type="component" value="Unassembled WGS sequence"/>
</dbReference>
<evidence type="ECO:0000313" key="2">
    <source>
        <dbReference type="EMBL" id="OMP10414.1"/>
    </source>
</evidence>
<evidence type="ECO:0000313" key="3">
    <source>
        <dbReference type="Proteomes" id="UP000187203"/>
    </source>
</evidence>
<dbReference type="EMBL" id="AWUE01011845">
    <property type="protein sequence ID" value="OMP10414.1"/>
    <property type="molecule type" value="Genomic_DNA"/>
</dbReference>
<feature type="region of interest" description="Disordered" evidence="1">
    <location>
        <begin position="36"/>
        <end position="62"/>
    </location>
</feature>
<organism evidence="2 3">
    <name type="scientific">Corchorus olitorius</name>
    <dbReference type="NCBI Taxonomy" id="93759"/>
    <lineage>
        <taxon>Eukaryota</taxon>
        <taxon>Viridiplantae</taxon>
        <taxon>Streptophyta</taxon>
        <taxon>Embryophyta</taxon>
        <taxon>Tracheophyta</taxon>
        <taxon>Spermatophyta</taxon>
        <taxon>Magnoliopsida</taxon>
        <taxon>eudicotyledons</taxon>
        <taxon>Gunneridae</taxon>
        <taxon>Pentapetalae</taxon>
        <taxon>rosids</taxon>
        <taxon>malvids</taxon>
        <taxon>Malvales</taxon>
        <taxon>Malvaceae</taxon>
        <taxon>Grewioideae</taxon>
        <taxon>Apeibeae</taxon>
        <taxon>Corchorus</taxon>
    </lineage>
</organism>
<protein>
    <submittedName>
        <fullName evidence="2">Uncharacterized protein</fullName>
    </submittedName>
</protein>
<dbReference type="AlphaFoldDB" id="A0A1R3KTI0"/>
<keyword evidence="3" id="KW-1185">Reference proteome</keyword>
<reference evidence="3" key="1">
    <citation type="submission" date="2013-09" db="EMBL/GenBank/DDBJ databases">
        <title>Corchorus olitorius genome sequencing.</title>
        <authorList>
            <person name="Alam M."/>
            <person name="Haque M.S."/>
            <person name="Islam M.S."/>
            <person name="Emdad E.M."/>
            <person name="Islam M.M."/>
            <person name="Ahmed B."/>
            <person name="Halim A."/>
            <person name="Hossen Q.M.M."/>
            <person name="Hossain M.Z."/>
            <person name="Ahmed R."/>
            <person name="Khan M.M."/>
            <person name="Islam R."/>
            <person name="Rashid M.M."/>
            <person name="Khan S.A."/>
            <person name="Rahman M.S."/>
            <person name="Alam M."/>
            <person name="Yahiya A.S."/>
            <person name="Khan M.S."/>
            <person name="Azam M.S."/>
            <person name="Haque T."/>
            <person name="Lashkar M.Z.H."/>
            <person name="Akhand A.I."/>
            <person name="Morshed G."/>
            <person name="Roy S."/>
            <person name="Uddin K.S."/>
            <person name="Rabeya T."/>
            <person name="Hossain A.S."/>
            <person name="Chowdhury A."/>
            <person name="Snigdha A.R."/>
            <person name="Mortoza M.S."/>
            <person name="Matin S.A."/>
            <person name="Hoque S.M.E."/>
            <person name="Islam M.K."/>
            <person name="Roy D.K."/>
            <person name="Haider R."/>
            <person name="Moosa M.M."/>
            <person name="Elias S.M."/>
            <person name="Hasan A.M."/>
            <person name="Jahan S."/>
            <person name="Shafiuddin M."/>
            <person name="Mahmood N."/>
            <person name="Shommy N.S."/>
        </authorList>
    </citation>
    <scope>NUCLEOTIDE SEQUENCE [LARGE SCALE GENOMIC DNA]</scope>
    <source>
        <strain evidence="3">cv. O-4</strain>
    </source>
</reference>
<evidence type="ECO:0000256" key="1">
    <source>
        <dbReference type="SAM" id="MobiDB-lite"/>
    </source>
</evidence>
<comment type="caution">
    <text evidence="2">The sequence shown here is derived from an EMBL/GenBank/DDBJ whole genome shotgun (WGS) entry which is preliminary data.</text>
</comment>
<proteinExistence type="predicted"/>
<gene>
    <name evidence="2" type="ORF">COLO4_04532</name>
</gene>
<sequence>MSESEVTYWNWIRADELNPEVDAEPDEGERIDLGLDDTGGLGETAEKIQSGKPPLPEPASKKAKTSVVWQYVVFASAADLDGNSWNLEIFIFVNA</sequence>
<accession>A0A1R3KTI0</accession>